<reference evidence="3 4" key="1">
    <citation type="submission" date="2019-03" db="EMBL/GenBank/DDBJ databases">
        <title>Metabolic potential of uncultured bacteria and archaea associated with petroleum seepage in deep-sea sediments.</title>
        <authorList>
            <person name="Dong X."/>
            <person name="Hubert C."/>
        </authorList>
    </citation>
    <scope>NUCLEOTIDE SEQUENCE [LARGE SCALE GENOMIC DNA]</scope>
    <source>
        <strain evidence="3">E44_bin92</strain>
    </source>
</reference>
<evidence type="ECO:0000256" key="1">
    <source>
        <dbReference type="SAM" id="Phobius"/>
    </source>
</evidence>
<feature type="transmembrane region" description="Helical" evidence="1">
    <location>
        <begin position="99"/>
        <end position="117"/>
    </location>
</feature>
<evidence type="ECO:0000259" key="2">
    <source>
        <dbReference type="Pfam" id="PF13490"/>
    </source>
</evidence>
<organism evidence="3 4">
    <name type="scientific">Aerophobetes bacterium</name>
    <dbReference type="NCBI Taxonomy" id="2030807"/>
    <lineage>
        <taxon>Bacteria</taxon>
        <taxon>Candidatus Aerophobota</taxon>
    </lineage>
</organism>
<keyword evidence="1" id="KW-0812">Transmembrane</keyword>
<evidence type="ECO:0000313" key="3">
    <source>
        <dbReference type="EMBL" id="TES84517.1"/>
    </source>
</evidence>
<dbReference type="Gene3D" id="1.10.10.1320">
    <property type="entry name" value="Anti-sigma factor, zinc-finger domain"/>
    <property type="match status" value="1"/>
</dbReference>
<dbReference type="InterPro" id="IPR041916">
    <property type="entry name" value="Anti_sigma_zinc_sf"/>
</dbReference>
<comment type="caution">
    <text evidence="3">The sequence shown here is derived from an EMBL/GenBank/DDBJ whole genome shotgun (WGS) entry which is preliminary data.</text>
</comment>
<accession>A0A523QGG5</accession>
<dbReference type="EMBL" id="SOKU01000318">
    <property type="protein sequence ID" value="TES84517.1"/>
    <property type="molecule type" value="Genomic_DNA"/>
</dbReference>
<sequence length="156" mass="18436">MNCRRAKKKLSPYMDQALGDKEKLELERHLEDCSSCAHILRQLERMHSLVQKIPMEKPRPAFYEGLYHRLSQKEKSPGEGLFRVRYLWPVFPMLRLRRLAATVAILLAVFGSSFYLWRSLSVPEITLRVFDEEYLQSRQMIPLTDELILPISDERE</sequence>
<proteinExistence type="predicted"/>
<dbReference type="Pfam" id="PF13490">
    <property type="entry name" value="zf-HC2"/>
    <property type="match status" value="1"/>
</dbReference>
<gene>
    <name evidence="3" type="ORF">E3J95_06515</name>
</gene>
<name>A0A523QGG5_UNCAE</name>
<feature type="domain" description="Putative zinc-finger" evidence="2">
    <location>
        <begin position="3"/>
        <end position="37"/>
    </location>
</feature>
<protein>
    <recommendedName>
        <fullName evidence="2">Putative zinc-finger domain-containing protein</fullName>
    </recommendedName>
</protein>
<dbReference type="AlphaFoldDB" id="A0A523QGG5"/>
<dbReference type="Proteomes" id="UP000320781">
    <property type="component" value="Unassembled WGS sequence"/>
</dbReference>
<dbReference type="InterPro" id="IPR027383">
    <property type="entry name" value="Znf_put"/>
</dbReference>
<evidence type="ECO:0000313" key="4">
    <source>
        <dbReference type="Proteomes" id="UP000320781"/>
    </source>
</evidence>
<keyword evidence="1" id="KW-0472">Membrane</keyword>
<keyword evidence="1" id="KW-1133">Transmembrane helix</keyword>